<evidence type="ECO:0000313" key="8">
    <source>
        <dbReference type="EMBL" id="AMV62241.1"/>
    </source>
</evidence>
<dbReference type="KEGG" id="pdm:ADU72_0979"/>
<evidence type="ECO:0000313" key="32">
    <source>
        <dbReference type="EMBL" id="AMV66813.1"/>
    </source>
</evidence>
<evidence type="ECO:0000313" key="11">
    <source>
        <dbReference type="EMBL" id="AMV62382.1"/>
    </source>
</evidence>
<dbReference type="EMBL" id="CP012288">
    <property type="protein sequence ID" value="AMV67449.1"/>
    <property type="molecule type" value="Genomic_DNA"/>
</dbReference>
<evidence type="ECO:0000313" key="38">
    <source>
        <dbReference type="EMBL" id="AMV67618.1"/>
    </source>
</evidence>
<evidence type="ECO:0000313" key="39">
    <source>
        <dbReference type="EMBL" id="AMV67647.1"/>
    </source>
</evidence>
<dbReference type="Proteomes" id="UP000076405">
    <property type="component" value="Chromosome"/>
</dbReference>
<evidence type="ECO:0000313" key="22">
    <source>
        <dbReference type="EMBL" id="AMV63446.1"/>
    </source>
</evidence>
<evidence type="ECO:0000313" key="16">
    <source>
        <dbReference type="EMBL" id="AMV62875.1"/>
    </source>
</evidence>
<evidence type="ECO:0000313" key="12">
    <source>
        <dbReference type="EMBL" id="AMV62488.1"/>
    </source>
</evidence>
<dbReference type="EMBL" id="CP012288">
    <property type="protein sequence ID" value="AMV67758.1"/>
    <property type="molecule type" value="Genomic_DNA"/>
</dbReference>
<evidence type="ECO:0000256" key="1">
    <source>
        <dbReference type="ARBA" id="ARBA00006539"/>
    </source>
</evidence>
<dbReference type="EMBL" id="CP012275">
    <property type="protein sequence ID" value="AMV62119.1"/>
    <property type="molecule type" value="Genomic_DNA"/>
</dbReference>
<dbReference type="KEGG" id="pdm:ADU72_1928"/>
<evidence type="ECO:0000313" key="40">
    <source>
        <dbReference type="EMBL" id="AMV67735.1"/>
    </source>
</evidence>
<dbReference type="EMBL" id="CP012288">
    <property type="protein sequence ID" value="AMV68027.1"/>
    <property type="molecule type" value="Genomic_DNA"/>
</dbReference>
<evidence type="ECO:0000313" key="36">
    <source>
        <dbReference type="EMBL" id="AMV67241.1"/>
    </source>
</evidence>
<dbReference type="KEGG" id="pdm:ADU72_2131"/>
<dbReference type="AlphaFoldDB" id="A0A0R2GT74"/>
<keyword evidence="48" id="KW-0614">Plasmid</keyword>
<evidence type="ECO:0000313" key="7">
    <source>
        <dbReference type="EMBL" id="AMV62176.1"/>
    </source>
</evidence>
<dbReference type="EMBL" id="CP012275">
    <property type="protein sequence ID" value="AMV63185.1"/>
    <property type="molecule type" value="Genomic_DNA"/>
</dbReference>
<evidence type="ECO:0000313" key="15">
    <source>
        <dbReference type="EMBL" id="AMV62733.1"/>
    </source>
</evidence>
<dbReference type="EMBL" id="CP012275">
    <property type="protein sequence ID" value="AMV62241.1"/>
    <property type="molecule type" value="Genomic_DNA"/>
</dbReference>
<dbReference type="KEGG" id="pdm:ADU72_0270"/>
<evidence type="ECO:0000313" key="37">
    <source>
        <dbReference type="EMBL" id="AMV67449.1"/>
    </source>
</evidence>
<dbReference type="KEGG" id="pdm:ADU72_0779"/>
<dbReference type="EMBL" id="CP012288">
    <property type="protein sequence ID" value="AMV66813.1"/>
    <property type="molecule type" value="Genomic_DNA"/>
</dbReference>
<dbReference type="KEGG" id="pdm:ADU72_1308"/>
<evidence type="ECO:0000313" key="45">
    <source>
        <dbReference type="EMBL" id="AMV68048.1"/>
    </source>
</evidence>
<dbReference type="EMBL" id="CP012275">
    <property type="protein sequence ID" value="AMV63446.1"/>
    <property type="molecule type" value="Genomic_DNA"/>
</dbReference>
<dbReference type="EMBL" id="CP012275">
    <property type="protein sequence ID" value="AMV63257.1"/>
    <property type="molecule type" value="Genomic_DNA"/>
</dbReference>
<dbReference type="EMBL" id="CP012288">
    <property type="protein sequence ID" value="AMV67241.1"/>
    <property type="molecule type" value="Genomic_DNA"/>
</dbReference>
<evidence type="ECO:0000313" key="2">
    <source>
        <dbReference type="EMBL" id="AMV61811.1"/>
    </source>
</evidence>
<dbReference type="EMBL" id="CP012288">
    <property type="protein sequence ID" value="AMV67735.1"/>
    <property type="molecule type" value="Genomic_DNA"/>
</dbReference>
<dbReference type="EMBL" id="CP012288">
    <property type="protein sequence ID" value="AMV67849.1"/>
    <property type="molecule type" value="Genomic_DNA"/>
</dbReference>
<dbReference type="EMBL" id="CP012288">
    <property type="protein sequence ID" value="AMV66656.1"/>
    <property type="molecule type" value="Genomic_DNA"/>
</dbReference>
<dbReference type="KEGG" id="pdm:ADU72_0699"/>
<evidence type="ECO:0000313" key="33">
    <source>
        <dbReference type="EMBL" id="AMV66815.1"/>
    </source>
</evidence>
<evidence type="ECO:0000313" key="14">
    <source>
        <dbReference type="EMBL" id="AMV62587.1"/>
    </source>
</evidence>
<dbReference type="EMBL" id="CP012275">
    <property type="protein sequence ID" value="AMV63411.1"/>
    <property type="molecule type" value="Genomic_DNA"/>
</dbReference>
<accession>A0A0R2GT74</accession>
<evidence type="ECO:0000313" key="49">
    <source>
        <dbReference type="EMBL" id="AMV68324.1"/>
    </source>
</evidence>
<dbReference type="EMBL" id="CP012275">
    <property type="protein sequence ID" value="AMV63518.1"/>
    <property type="molecule type" value="Genomic_DNA"/>
</dbReference>
<dbReference type="KEGG" id="pdm:ADU72_0906"/>
<dbReference type="EMBL" id="CP012288">
    <property type="protein sequence ID" value="AMV68052.1"/>
    <property type="molecule type" value="Genomic_DNA"/>
</dbReference>
<proteinExistence type="inferred from homology"/>
<sequence length="455" mass="52367">MYILADFIESLGNLDSLFDLEEQVILHLRKSFQLVVAEYLRQLDETLVPSIPAENTFINRQARTIEFMFGAVNFERRCYLRPNGSYYFPLDEQLQLEERKRISPYFKSVVAKIGQTTTMRNTAAMINLASQTDISAWSVDRIIRDMADTVKTEEKSSEEKLVKKRKVENLVVEGDAFEIHKINRRRQDVHHYIVFESGLDGTRSNKVEFVGINQKKVQKRVTDYIEKYYKISEMTVFTASDGGPGYNPKSMREIVPSAQRVEFTIDRYHFVKKIKQTFGLFNPLVDKAVKSVSLYDQNQLNVILDTFESQIKTDKELESLRVLRQYLARNWQFIKSPHDRGFMRVGKLGSVESSHRAYTYRMKKQGKVWSEKGLEAMLKLIEARVNGKLDKYLRGGLRKLQELTIEIATESLKTLSSAQLSNKHHSKHIGVLSGKIPVDAPTSSPIGAMAKIFSN</sequence>
<evidence type="ECO:0000313" key="47">
    <source>
        <dbReference type="EMBL" id="AMV68117.1"/>
    </source>
</evidence>
<dbReference type="EMBL" id="CP012288">
    <property type="protein sequence ID" value="AMV66724.1"/>
    <property type="molecule type" value="Genomic_DNA"/>
</dbReference>
<dbReference type="KEGG" id="pdm:ADU72_1693"/>
<dbReference type="EMBL" id="CP012275">
    <property type="protein sequence ID" value="AMV63020.1"/>
    <property type="molecule type" value="Genomic_DNA"/>
</dbReference>
<evidence type="ECO:0000313" key="28">
    <source>
        <dbReference type="EMBL" id="AMV66618.1"/>
    </source>
</evidence>
<geneLocation type="plasmid" evidence="48">
    <name>pL21535-3</name>
</geneLocation>
<dbReference type="KEGG" id="pdm:ADU72_0367"/>
<dbReference type="EMBL" id="CP012288">
    <property type="protein sequence ID" value="AMV66920.1"/>
    <property type="molecule type" value="Genomic_DNA"/>
</dbReference>
<evidence type="ECO:0000313" key="46">
    <source>
        <dbReference type="EMBL" id="AMV68052.1"/>
    </source>
</evidence>
<dbReference type="EMBL" id="CP012275">
    <property type="protein sequence ID" value="AMV62587.1"/>
    <property type="molecule type" value="Genomic_DNA"/>
</dbReference>
<evidence type="ECO:0000313" key="41">
    <source>
        <dbReference type="EMBL" id="AMV67758.1"/>
    </source>
</evidence>
<dbReference type="EMBL" id="CP012275">
    <property type="protein sequence ID" value="AMV62292.1"/>
    <property type="molecule type" value="Genomic_DNA"/>
</dbReference>
<organism evidence="17 51">
    <name type="scientific">Pediococcus damnosus</name>
    <dbReference type="NCBI Taxonomy" id="51663"/>
    <lineage>
        <taxon>Bacteria</taxon>
        <taxon>Bacillati</taxon>
        <taxon>Bacillota</taxon>
        <taxon>Bacilli</taxon>
        <taxon>Lactobacillales</taxon>
        <taxon>Lactobacillaceae</taxon>
        <taxon>Pediococcus</taxon>
    </lineage>
</organism>
<evidence type="ECO:0000313" key="3">
    <source>
        <dbReference type="EMBL" id="AMV61884.1"/>
    </source>
</evidence>
<evidence type="ECO:0000313" key="51">
    <source>
        <dbReference type="Proteomes" id="UP000076405"/>
    </source>
</evidence>
<evidence type="ECO:0000313" key="23">
    <source>
        <dbReference type="EMBL" id="AMV63518.1"/>
    </source>
</evidence>
<dbReference type="EMBL" id="CP012275">
    <property type="protein sequence ID" value="AMV62488.1"/>
    <property type="molecule type" value="Genomic_DNA"/>
</dbReference>
<evidence type="ECO:0000313" key="30">
    <source>
        <dbReference type="EMBL" id="AMV66656.1"/>
    </source>
</evidence>
<dbReference type="KEGG" id="pdm:ADU72_0135"/>
<dbReference type="KEGG" id="pdm:ADU72_2196"/>
<evidence type="ECO:0000313" key="9">
    <source>
        <dbReference type="EMBL" id="AMV62292.1"/>
    </source>
</evidence>
<evidence type="ECO:0000313" key="48">
    <source>
        <dbReference type="EMBL" id="AMV68264.1"/>
    </source>
</evidence>
<dbReference type="Proteomes" id="UP000076244">
    <property type="component" value="Plasmid pL21535-3"/>
</dbReference>
<dbReference type="NCBIfam" id="NF033529">
    <property type="entry name" value="transpos_ISLre2"/>
    <property type="match status" value="1"/>
</dbReference>
<dbReference type="EMBL" id="CP012275">
    <property type="protein sequence ID" value="AMV62733.1"/>
    <property type="molecule type" value="Genomic_DNA"/>
</dbReference>
<dbReference type="InterPro" id="IPR009620">
    <property type="entry name" value="UPF0236"/>
</dbReference>
<keyword evidence="50" id="KW-1185">Reference proteome</keyword>
<dbReference type="Proteomes" id="UP000076244">
    <property type="component" value="Chromosome"/>
</dbReference>
<reference evidence="50 51" key="1">
    <citation type="journal article" date="2016" name="PLoS ONE">
        <title>The Identification of Novel Diagnostic Marker Genes for the Detection of Beer Spoiling Pediococcus damnosus Strains Using the BlAst Diagnostic Gene findEr.</title>
        <authorList>
            <person name="Behr J."/>
            <person name="Geissler A.J."/>
            <person name="Schmid J."/>
            <person name="Zehe A."/>
            <person name="Vogel R.F."/>
        </authorList>
    </citation>
    <scope>NUCLEOTIDE SEQUENCE [LARGE SCALE GENOMIC DNA]</scope>
    <source>
        <strain evidence="17 51">TMW 2.1533</strain>
        <strain evidence="24 50">TMW 2.1535</strain>
        <plasmid evidence="49">pL21535-3</plasmid>
        <plasmid evidence="50">pl21535-3</plasmid>
    </source>
</reference>
<dbReference type="KEGG" id="pdm:ADU72_2106"/>
<evidence type="ECO:0000313" key="29">
    <source>
        <dbReference type="EMBL" id="AMV66644.1"/>
    </source>
</evidence>
<dbReference type="EMBL" id="CP012275">
    <property type="protein sequence ID" value="AMV62382.1"/>
    <property type="molecule type" value="Genomic_DNA"/>
</dbReference>
<protein>
    <recommendedName>
        <fullName evidence="52">ISLre2 family transposase</fullName>
    </recommendedName>
</protein>
<dbReference type="KEGG" id="pdm:ADU72_0868"/>
<dbReference type="KEGG" id="pdm:ADU72_1981"/>
<dbReference type="EMBL" id="CP012288">
    <property type="protein sequence ID" value="AMV68048.1"/>
    <property type="molecule type" value="Genomic_DNA"/>
</dbReference>
<geneLocation type="plasmid" evidence="50">
    <name>pl21535-3</name>
</geneLocation>
<evidence type="ECO:0000313" key="17">
    <source>
        <dbReference type="EMBL" id="AMV63020.1"/>
    </source>
</evidence>
<dbReference type="KEGG" id="pdm:ADU72_0599"/>
<dbReference type="EMBL" id="CP012288">
    <property type="protein sequence ID" value="AMV66618.1"/>
    <property type="molecule type" value="Genomic_DNA"/>
</dbReference>
<evidence type="ECO:0000313" key="19">
    <source>
        <dbReference type="EMBL" id="AMV63257.1"/>
    </source>
</evidence>
<dbReference type="EMBL" id="CP012275">
    <property type="protein sequence ID" value="AMV61811.1"/>
    <property type="molecule type" value="Genomic_DNA"/>
</dbReference>
<dbReference type="EMBL" id="CP012288">
    <property type="protein sequence ID" value="AMV66544.1"/>
    <property type="molecule type" value="Genomic_DNA"/>
</dbReference>
<dbReference type="KEGG" id="pdm:ADU72_1833"/>
<gene>
    <name evidence="2" type="ORF">ADU70_0311</name>
    <name evidence="3" type="ORF">ADU70_0384</name>
    <name evidence="4" type="ORF">ADU70_0407</name>
    <name evidence="5" type="ORF">ADU70_0533</name>
    <name evidence="6" type="ORF">ADU70_0619</name>
    <name evidence="7" type="ORF">ADU70_0678</name>
    <name evidence="8" type="ORF">ADU70_0743</name>
    <name evidence="9" type="ORF">ADU70_0794</name>
    <name evidence="10" type="ORF">ADU70_0844</name>
    <name evidence="11" type="ORF">ADU70_0888</name>
    <name evidence="12" type="ORF">ADU70_0994</name>
    <name evidence="13" type="ORF">ADU70_1012</name>
    <name evidence="14" type="ORF">ADU70_1093</name>
    <name evidence="15" type="ORF">ADU70_1243</name>
    <name evidence="16" type="ORF">ADU70_1391</name>
    <name evidence="17" type="ORF">ADU70_1538</name>
    <name evidence="18" type="ORF">ADU70_1715</name>
    <name evidence="19" type="ORF">ADU70_1787</name>
    <name evidence="20" type="ORF">ADU70_1823</name>
    <name evidence="21" type="ORF">ADU70_1945</name>
    <name evidence="22" type="ORF">ADU70_1980</name>
    <name evidence="23" type="ORF">ADU70_2052</name>
    <name evidence="48" type="ORF">ADU72_0071</name>
    <name evidence="49" type="ORF">ADU72_0135</name>
    <name evidence="24" type="ORF">ADU72_0270</name>
    <name evidence="25" type="ORF">ADU72_0367</name>
    <name evidence="26" type="ORF">ADU72_0599</name>
    <name evidence="27" type="ORF">ADU72_0663</name>
    <name evidence="28" type="ORF">ADU72_0673</name>
    <name evidence="29" type="ORF">ADU72_0699</name>
    <name evidence="30" type="ORF">ADU72_0711</name>
    <name evidence="31" type="ORF">ADU72_0779</name>
    <name evidence="32" type="ORF">ADU72_0868</name>
    <name evidence="33" type="ORF">ADU72_0870</name>
    <name evidence="34" type="ORF">ADU72_0906</name>
    <name evidence="35" type="ORF">ADU72_0979</name>
    <name evidence="36" type="ORF">ADU72_1308</name>
    <name evidence="37" type="ORF">ADU72_1522</name>
    <name evidence="38" type="ORF">ADU72_1693</name>
    <name evidence="39" type="ORF">ADU72_1722</name>
    <name evidence="40" type="ORF">ADU72_1810</name>
    <name evidence="41" type="ORF">ADU72_1833</name>
    <name evidence="42" type="ORF">ADU72_1928</name>
    <name evidence="43" type="ORF">ADU72_1981</name>
    <name evidence="44" type="ORF">ADU72_2106</name>
    <name evidence="45" type="ORF">ADU72_2127</name>
    <name evidence="46" type="ORF">ADU72_2131</name>
    <name evidence="47" type="ORF">ADU72_2196</name>
</gene>
<comment type="similarity">
    <text evidence="1">Belongs to the UPF0236 family.</text>
</comment>
<name>A0A0R2GT74_9LACO</name>
<dbReference type="OrthoDB" id="2329161at2"/>
<dbReference type="EMBL" id="CP012275">
    <property type="protein sequence ID" value="AMV61907.1"/>
    <property type="molecule type" value="Genomic_DNA"/>
</dbReference>
<dbReference type="EMBL" id="CP012288">
    <property type="protein sequence ID" value="AMV68117.1"/>
    <property type="molecule type" value="Genomic_DNA"/>
</dbReference>
<evidence type="ECO:0000313" key="20">
    <source>
        <dbReference type="EMBL" id="AMV63289.1"/>
    </source>
</evidence>
<dbReference type="EMBL" id="CP012288">
    <property type="protein sequence ID" value="AMV67618.1"/>
    <property type="molecule type" value="Genomic_DNA"/>
</dbReference>
<dbReference type="EMBL" id="CP012288">
    <property type="protein sequence ID" value="AMV66316.1"/>
    <property type="molecule type" value="Genomic_DNA"/>
</dbReference>
<dbReference type="KEGG" id="pdm:ADU72_0071"/>
<dbReference type="KEGG" id="pdm:ADU72_0711"/>
<dbReference type="EMBL" id="CP012288">
    <property type="protein sequence ID" value="AMV67647.1"/>
    <property type="molecule type" value="Genomic_DNA"/>
</dbReference>
<evidence type="ECO:0000313" key="10">
    <source>
        <dbReference type="EMBL" id="AMV62340.1"/>
    </source>
</evidence>
<evidence type="ECO:0000313" key="18">
    <source>
        <dbReference type="EMBL" id="AMV63185.1"/>
    </source>
</evidence>
<dbReference type="KEGG" id="pdm:ADU72_0663"/>
<evidence type="ECO:0000313" key="43">
    <source>
        <dbReference type="EMBL" id="AMV67902.1"/>
    </source>
</evidence>
<dbReference type="KEGG" id="pdm:ADU72_0673"/>
<dbReference type="EMBL" id="CP012275">
    <property type="protein sequence ID" value="AMV62506.1"/>
    <property type="molecule type" value="Genomic_DNA"/>
</dbReference>
<dbReference type="KEGG" id="pdm:ADU72_2127"/>
<evidence type="ECO:0000313" key="50">
    <source>
        <dbReference type="Proteomes" id="UP000076244"/>
    </source>
</evidence>
<evidence type="ECO:0000313" key="26">
    <source>
        <dbReference type="EMBL" id="AMV66544.1"/>
    </source>
</evidence>
<evidence type="ECO:0000313" key="6">
    <source>
        <dbReference type="EMBL" id="AMV62119.1"/>
    </source>
</evidence>
<evidence type="ECO:0000313" key="31">
    <source>
        <dbReference type="EMBL" id="AMV66724.1"/>
    </source>
</evidence>
<evidence type="ECO:0000313" key="13">
    <source>
        <dbReference type="EMBL" id="AMV62506.1"/>
    </source>
</evidence>
<dbReference type="KEGG" id="pdm:ADU72_1722"/>
<dbReference type="GeneID" id="57277386"/>
<dbReference type="EMBL" id="CP012288">
    <property type="protein sequence ID" value="AMV67902.1"/>
    <property type="molecule type" value="Genomic_DNA"/>
</dbReference>
<dbReference type="EMBL" id="CP012288">
    <property type="protein sequence ID" value="AMV66219.1"/>
    <property type="molecule type" value="Genomic_DNA"/>
</dbReference>
<dbReference type="EMBL" id="CP012275">
    <property type="protein sequence ID" value="AMV62340.1"/>
    <property type="molecule type" value="Genomic_DNA"/>
</dbReference>
<evidence type="ECO:0000313" key="24">
    <source>
        <dbReference type="EMBL" id="AMV66219.1"/>
    </source>
</evidence>
<evidence type="ECO:0000313" key="42">
    <source>
        <dbReference type="EMBL" id="AMV67849.1"/>
    </source>
</evidence>
<dbReference type="EMBL" id="CP012288">
    <property type="protein sequence ID" value="AMV66847.1"/>
    <property type="molecule type" value="Genomic_DNA"/>
</dbReference>
<dbReference type="EMBL" id="CP012275">
    <property type="protein sequence ID" value="AMV62875.1"/>
    <property type="molecule type" value="Genomic_DNA"/>
</dbReference>
<evidence type="ECO:0008006" key="52">
    <source>
        <dbReference type="Google" id="ProtNLM"/>
    </source>
</evidence>
<dbReference type="EMBL" id="CP012291">
    <property type="protein sequence ID" value="AMV68324.1"/>
    <property type="molecule type" value="Genomic_DNA"/>
</dbReference>
<dbReference type="EMBL" id="CP012275">
    <property type="protein sequence ID" value="AMV61884.1"/>
    <property type="molecule type" value="Genomic_DNA"/>
</dbReference>
<dbReference type="Pfam" id="PF06782">
    <property type="entry name" value="UPF0236"/>
    <property type="match status" value="1"/>
</dbReference>
<evidence type="ECO:0000313" key="35">
    <source>
        <dbReference type="EMBL" id="AMV66920.1"/>
    </source>
</evidence>
<dbReference type="KEGG" id="pdm:ADU72_1522"/>
<evidence type="ECO:0000313" key="34">
    <source>
        <dbReference type="EMBL" id="AMV66847.1"/>
    </source>
</evidence>
<evidence type="ECO:0000313" key="4">
    <source>
        <dbReference type="EMBL" id="AMV61907.1"/>
    </source>
</evidence>
<dbReference type="KEGG" id="pdm:ADU72_1810"/>
<evidence type="ECO:0000313" key="25">
    <source>
        <dbReference type="EMBL" id="AMV66316.1"/>
    </source>
</evidence>
<dbReference type="EMBL" id="CP012288">
    <property type="protein sequence ID" value="AMV66608.1"/>
    <property type="molecule type" value="Genomic_DNA"/>
</dbReference>
<dbReference type="EMBL" id="CP012288">
    <property type="protein sequence ID" value="AMV66644.1"/>
    <property type="molecule type" value="Genomic_DNA"/>
</dbReference>
<dbReference type="EMBL" id="CP012275">
    <property type="protein sequence ID" value="AMV62033.1"/>
    <property type="molecule type" value="Genomic_DNA"/>
</dbReference>
<dbReference type="EMBL" id="CP012275">
    <property type="protein sequence ID" value="AMV62176.1"/>
    <property type="molecule type" value="Genomic_DNA"/>
</dbReference>
<dbReference type="EMBL" id="CP012288">
    <property type="protein sequence ID" value="AMV66815.1"/>
    <property type="molecule type" value="Genomic_DNA"/>
</dbReference>
<evidence type="ECO:0000313" key="44">
    <source>
        <dbReference type="EMBL" id="AMV68027.1"/>
    </source>
</evidence>
<dbReference type="RefSeq" id="WP_046872291.1">
    <property type="nucleotide sequence ID" value="NZ_CP012269.1"/>
</dbReference>
<evidence type="ECO:0000313" key="5">
    <source>
        <dbReference type="EMBL" id="AMV62033.1"/>
    </source>
</evidence>
<dbReference type="EMBL" id="CP012291">
    <property type="protein sequence ID" value="AMV68264.1"/>
    <property type="molecule type" value="Genomic_DNA"/>
</dbReference>
<dbReference type="EMBL" id="CP012275">
    <property type="protein sequence ID" value="AMV63289.1"/>
    <property type="molecule type" value="Genomic_DNA"/>
</dbReference>
<evidence type="ECO:0000313" key="21">
    <source>
        <dbReference type="EMBL" id="AMV63411.1"/>
    </source>
</evidence>
<dbReference type="KEGG" id="pdm:ADU72_0870"/>
<evidence type="ECO:0000313" key="27">
    <source>
        <dbReference type="EMBL" id="AMV66608.1"/>
    </source>
</evidence>